<dbReference type="GO" id="GO:0006072">
    <property type="term" value="P:glycerol-3-phosphate metabolic process"/>
    <property type="evidence" value="ECO:0007669"/>
    <property type="project" value="InterPro"/>
</dbReference>
<dbReference type="NCBIfam" id="TIGR01311">
    <property type="entry name" value="glycerol_kin"/>
    <property type="match status" value="1"/>
</dbReference>
<feature type="domain" description="Carbohydrate kinase FGGY N-terminal" evidence="11">
    <location>
        <begin position="4"/>
        <end position="249"/>
    </location>
</feature>
<evidence type="ECO:0000256" key="4">
    <source>
        <dbReference type="ARBA" id="ARBA00022679"/>
    </source>
</evidence>
<organism evidence="13">
    <name type="scientific">freshwater metagenome</name>
    <dbReference type="NCBI Taxonomy" id="449393"/>
    <lineage>
        <taxon>unclassified sequences</taxon>
        <taxon>metagenomes</taxon>
        <taxon>ecological metagenomes</taxon>
    </lineage>
</organism>
<sequence>MAVVISIDAGTTGVRAFAVDEHGAPCGLRTREISQYFPRPGWVEHDADEIWSTTQAVLHDLLADLDGPSVAAIGIANQRETIVAWSRTTGRPLARAIVWQDRRTSARCDDLIADGLEPLIRSRTGLVLDPYFSATKIEWLLRNTEVGANRDALFGTIDSWLLWNLTGGTAASGAVHATDASNASRTMLFDIRAGEWEHELCERFGVALHQLPRVTASIGTIARTAPGLTVAAGIPISGVLGDQQAALLGQACLEPGMAKNTYGTGSFVLCNVGDRCPDAVDGLLTTVAWQIGSTRTYAYEGAIFVTGAALQWLRDGLGMITRADEIGPLAASCAGTDGVYFVPALTGLGSPWWDSHARGMVIGITRGTTRAHLARATLEAIAFQTRDVVDLMCRASGTPLRELRVDGGAAVIDLLLEMQADQLGVAVVRATTSESTALGAAFAAGIGAGVWNTGDIAANWSADRRFEPRADRRSEADRTHAQWLRAVDRARDWDQ</sequence>
<evidence type="ECO:0000259" key="11">
    <source>
        <dbReference type="Pfam" id="PF00370"/>
    </source>
</evidence>
<proteinExistence type="inferred from homology"/>
<dbReference type="GO" id="GO:0005829">
    <property type="term" value="C:cytosol"/>
    <property type="evidence" value="ECO:0007669"/>
    <property type="project" value="TreeGrafter"/>
</dbReference>
<dbReference type="Pfam" id="PF00370">
    <property type="entry name" value="FGGY_N"/>
    <property type="match status" value="1"/>
</dbReference>
<accession>A0A6J7I9H6</accession>
<evidence type="ECO:0000256" key="5">
    <source>
        <dbReference type="ARBA" id="ARBA00022741"/>
    </source>
</evidence>
<gene>
    <name evidence="13" type="ORF">UFOPK3543_02468</name>
</gene>
<evidence type="ECO:0000256" key="3">
    <source>
        <dbReference type="ARBA" id="ARBA00012099"/>
    </source>
</evidence>
<keyword evidence="5" id="KW-0547">Nucleotide-binding</keyword>
<protein>
    <recommendedName>
        <fullName evidence="3">glycerol kinase</fullName>
        <ecNumber evidence="3">2.7.1.30</ecNumber>
    </recommendedName>
    <alternativeName>
        <fullName evidence="9">ATP:glycerol 3-phosphotransferase</fullName>
    </alternativeName>
</protein>
<evidence type="ECO:0000256" key="7">
    <source>
        <dbReference type="ARBA" id="ARBA00022798"/>
    </source>
</evidence>
<evidence type="ECO:0000259" key="12">
    <source>
        <dbReference type="Pfam" id="PF02782"/>
    </source>
</evidence>
<dbReference type="InterPro" id="IPR018483">
    <property type="entry name" value="Carb_kinase_FGGY_CS"/>
</dbReference>
<dbReference type="SUPFAM" id="SSF53067">
    <property type="entry name" value="Actin-like ATPase domain"/>
    <property type="match status" value="2"/>
</dbReference>
<dbReference type="EMBL" id="CAFBMH010000123">
    <property type="protein sequence ID" value="CAB4927713.1"/>
    <property type="molecule type" value="Genomic_DNA"/>
</dbReference>
<dbReference type="AlphaFoldDB" id="A0A6J7I9H6"/>
<dbReference type="InterPro" id="IPR018485">
    <property type="entry name" value="FGGY_C"/>
</dbReference>
<dbReference type="GO" id="GO:0004370">
    <property type="term" value="F:glycerol kinase activity"/>
    <property type="evidence" value="ECO:0007669"/>
    <property type="project" value="UniProtKB-EC"/>
</dbReference>
<dbReference type="FunFam" id="3.30.420.40:FF:000007">
    <property type="entry name" value="Glycerol kinase"/>
    <property type="match status" value="1"/>
</dbReference>
<evidence type="ECO:0000256" key="10">
    <source>
        <dbReference type="ARBA" id="ARBA00052101"/>
    </source>
</evidence>
<evidence type="ECO:0000256" key="2">
    <source>
        <dbReference type="ARBA" id="ARBA00009156"/>
    </source>
</evidence>
<comment type="catalytic activity">
    <reaction evidence="10">
        <text>glycerol + ATP = sn-glycerol 3-phosphate + ADP + H(+)</text>
        <dbReference type="Rhea" id="RHEA:21644"/>
        <dbReference type="ChEBI" id="CHEBI:15378"/>
        <dbReference type="ChEBI" id="CHEBI:17754"/>
        <dbReference type="ChEBI" id="CHEBI:30616"/>
        <dbReference type="ChEBI" id="CHEBI:57597"/>
        <dbReference type="ChEBI" id="CHEBI:456216"/>
        <dbReference type="EC" id="2.7.1.30"/>
    </reaction>
</comment>
<dbReference type="InterPro" id="IPR018484">
    <property type="entry name" value="FGGY_N"/>
</dbReference>
<keyword evidence="7" id="KW-0319">Glycerol metabolism</keyword>
<dbReference type="GO" id="GO:0019563">
    <property type="term" value="P:glycerol catabolic process"/>
    <property type="evidence" value="ECO:0007669"/>
    <property type="project" value="TreeGrafter"/>
</dbReference>
<dbReference type="GO" id="GO:0005524">
    <property type="term" value="F:ATP binding"/>
    <property type="evidence" value="ECO:0007669"/>
    <property type="project" value="UniProtKB-KW"/>
</dbReference>
<dbReference type="PANTHER" id="PTHR10196:SF69">
    <property type="entry name" value="GLYCEROL KINASE"/>
    <property type="match status" value="1"/>
</dbReference>
<reference evidence="13" key="1">
    <citation type="submission" date="2020-05" db="EMBL/GenBank/DDBJ databases">
        <authorList>
            <person name="Chiriac C."/>
            <person name="Salcher M."/>
            <person name="Ghai R."/>
            <person name="Kavagutti S V."/>
        </authorList>
    </citation>
    <scope>NUCLEOTIDE SEQUENCE</scope>
</reference>
<keyword evidence="8" id="KW-0067">ATP-binding</keyword>
<evidence type="ECO:0000256" key="6">
    <source>
        <dbReference type="ARBA" id="ARBA00022777"/>
    </source>
</evidence>
<dbReference type="InterPro" id="IPR005999">
    <property type="entry name" value="Glycerol_kin"/>
</dbReference>
<dbReference type="EC" id="2.7.1.30" evidence="3"/>
<dbReference type="NCBIfam" id="NF000756">
    <property type="entry name" value="PRK00047.1"/>
    <property type="match status" value="1"/>
</dbReference>
<dbReference type="PANTHER" id="PTHR10196">
    <property type="entry name" value="SUGAR KINASE"/>
    <property type="match status" value="1"/>
</dbReference>
<name>A0A6J7I9H6_9ZZZZ</name>
<dbReference type="PROSITE" id="PS00445">
    <property type="entry name" value="FGGY_KINASES_2"/>
    <property type="match status" value="1"/>
</dbReference>
<dbReference type="PROSITE" id="PS00933">
    <property type="entry name" value="FGGY_KINASES_1"/>
    <property type="match status" value="1"/>
</dbReference>
<dbReference type="InterPro" id="IPR000577">
    <property type="entry name" value="Carb_kinase_FGGY"/>
</dbReference>
<evidence type="ECO:0000256" key="1">
    <source>
        <dbReference type="ARBA" id="ARBA00005190"/>
    </source>
</evidence>
<keyword evidence="6" id="KW-0418">Kinase</keyword>
<dbReference type="Gene3D" id="3.30.420.40">
    <property type="match status" value="2"/>
</dbReference>
<feature type="domain" description="Carbohydrate kinase FGGY C-terminal" evidence="12">
    <location>
        <begin position="259"/>
        <end position="447"/>
    </location>
</feature>
<keyword evidence="4" id="KW-0808">Transferase</keyword>
<comment type="similarity">
    <text evidence="2">Belongs to the FGGY kinase family.</text>
</comment>
<comment type="pathway">
    <text evidence="1">Polyol metabolism; glycerol degradation via glycerol kinase pathway; sn-glycerol 3-phosphate from glycerol: step 1/1.</text>
</comment>
<evidence type="ECO:0000313" key="13">
    <source>
        <dbReference type="EMBL" id="CAB4927713.1"/>
    </source>
</evidence>
<dbReference type="Pfam" id="PF02782">
    <property type="entry name" value="FGGY_C"/>
    <property type="match status" value="1"/>
</dbReference>
<dbReference type="PIRSF" id="PIRSF000538">
    <property type="entry name" value="GlpK"/>
    <property type="match status" value="1"/>
</dbReference>
<evidence type="ECO:0000256" key="9">
    <source>
        <dbReference type="ARBA" id="ARBA00043149"/>
    </source>
</evidence>
<dbReference type="InterPro" id="IPR043129">
    <property type="entry name" value="ATPase_NBD"/>
</dbReference>
<evidence type="ECO:0000256" key="8">
    <source>
        <dbReference type="ARBA" id="ARBA00022840"/>
    </source>
</evidence>